<dbReference type="InterPro" id="IPR050870">
    <property type="entry name" value="FAST_kinase"/>
</dbReference>
<feature type="region of interest" description="Disordered" evidence="1">
    <location>
        <begin position="322"/>
        <end position="344"/>
    </location>
</feature>
<evidence type="ECO:0000313" key="3">
    <source>
        <dbReference type="Proteomes" id="UP000041254"/>
    </source>
</evidence>
<dbReference type="GO" id="GO:0035770">
    <property type="term" value="C:ribonucleoprotein granule"/>
    <property type="evidence" value="ECO:0007669"/>
    <property type="project" value="TreeGrafter"/>
</dbReference>
<dbReference type="GO" id="GO:0044528">
    <property type="term" value="P:regulation of mitochondrial mRNA stability"/>
    <property type="evidence" value="ECO:0007669"/>
    <property type="project" value="TreeGrafter"/>
</dbReference>
<accession>A0A0G4GNM3</accession>
<reference evidence="2 3" key="1">
    <citation type="submission" date="2014-11" db="EMBL/GenBank/DDBJ databases">
        <authorList>
            <person name="Zhu J."/>
            <person name="Qi W."/>
            <person name="Song R."/>
        </authorList>
    </citation>
    <scope>NUCLEOTIDE SEQUENCE [LARGE SCALE GENOMIC DNA]</scope>
</reference>
<dbReference type="GO" id="GO:0000963">
    <property type="term" value="P:mitochondrial RNA processing"/>
    <property type="evidence" value="ECO:0007669"/>
    <property type="project" value="TreeGrafter"/>
</dbReference>
<organism evidence="2 3">
    <name type="scientific">Vitrella brassicaformis (strain CCMP3155)</name>
    <dbReference type="NCBI Taxonomy" id="1169540"/>
    <lineage>
        <taxon>Eukaryota</taxon>
        <taxon>Sar</taxon>
        <taxon>Alveolata</taxon>
        <taxon>Colpodellida</taxon>
        <taxon>Vitrellaceae</taxon>
        <taxon>Vitrella</taxon>
    </lineage>
</organism>
<dbReference type="AlphaFoldDB" id="A0A0G4GNM3"/>
<dbReference type="PANTHER" id="PTHR21228">
    <property type="entry name" value="FAST LEU-RICH DOMAIN-CONTAINING"/>
    <property type="match status" value="1"/>
</dbReference>
<gene>
    <name evidence="2" type="ORF">Vbra_2313</name>
</gene>
<dbReference type="Proteomes" id="UP000041254">
    <property type="component" value="Unassembled WGS sequence"/>
</dbReference>
<dbReference type="PANTHER" id="PTHR21228:SF40">
    <property type="entry name" value="LD45607P"/>
    <property type="match status" value="1"/>
</dbReference>
<evidence type="ECO:0000256" key="1">
    <source>
        <dbReference type="SAM" id="MobiDB-lite"/>
    </source>
</evidence>
<sequence length="497" mass="54919">MSLIQQASALLRQNQFAAEKLVRFLHHLSSQRARTPQETRAFFVAAGDWLADGRVDDLKSLEMVRVLVAYGKVRVRHRLVMGQLGERLTRLVPIFDRPVHLANIAGTFSTLRLPSPALFHAIAQRLPHFQPTAFEPVDISELLQAFTRLHTNPQISHSATVMDHLADVVRDRRDSLAGDQIALVINAYAAVGGRKDIVRDMQGTVVKRLGGDGPSERGREGGRRASRFFTTANLALILNSSAKAAPPDPSHEFLASVAGALKGYAAEDFNAQSIALTCHALSKLRFYPADLISYLCDMVILPSDPRPSRPSAKWGPVRSFPASSFPHHQREEATSPTTRDPLLQSFPSQELSNLAWAIASFPHLHQRVMDGVVTYVERHADKMPPLHLAMTVSAIGLYNSLAAVEHRSTVPDTFAARCLENFRAQPDQYASRGDLTDMMRHIAALEARLPLCDCRLAHLFFARYERCFGALPVDGHGDDCGAVAARIRARVEEGKDD</sequence>
<keyword evidence="3" id="KW-1185">Reference proteome</keyword>
<dbReference type="GO" id="GO:0003723">
    <property type="term" value="F:RNA binding"/>
    <property type="evidence" value="ECO:0007669"/>
    <property type="project" value="TreeGrafter"/>
</dbReference>
<evidence type="ECO:0000313" key="2">
    <source>
        <dbReference type="EMBL" id="CEM31885.1"/>
    </source>
</evidence>
<dbReference type="EMBL" id="CDMY01000738">
    <property type="protein sequence ID" value="CEM31885.1"/>
    <property type="molecule type" value="Genomic_DNA"/>
</dbReference>
<name>A0A0G4GNM3_VITBC</name>
<dbReference type="GO" id="GO:0005759">
    <property type="term" value="C:mitochondrial matrix"/>
    <property type="evidence" value="ECO:0007669"/>
    <property type="project" value="TreeGrafter"/>
</dbReference>
<protein>
    <recommendedName>
        <fullName evidence="4">FAST kinase leucine-rich domain-containing protein</fullName>
    </recommendedName>
</protein>
<evidence type="ECO:0008006" key="4">
    <source>
        <dbReference type="Google" id="ProtNLM"/>
    </source>
</evidence>
<proteinExistence type="predicted"/>
<dbReference type="InParanoid" id="A0A0G4GNM3"/>
<dbReference type="VEuPathDB" id="CryptoDB:Vbra_2313"/>